<dbReference type="Proteomes" id="UP000177622">
    <property type="component" value="Unassembled WGS sequence"/>
</dbReference>
<comment type="caution">
    <text evidence="2">The sequence shown here is derived from an EMBL/GenBank/DDBJ whole genome shotgun (WGS) entry which is preliminary data.</text>
</comment>
<evidence type="ECO:0000256" key="1">
    <source>
        <dbReference type="SAM" id="MobiDB-lite"/>
    </source>
</evidence>
<reference evidence="2 3" key="1">
    <citation type="journal article" date="2016" name="Sci. Rep.">
        <title>Penicillium arizonense, a new, genome sequenced fungal species, reveals a high chemical diversity in secreted metabolites.</title>
        <authorList>
            <person name="Grijseels S."/>
            <person name="Nielsen J.C."/>
            <person name="Randelovic M."/>
            <person name="Nielsen J."/>
            <person name="Nielsen K.F."/>
            <person name="Workman M."/>
            <person name="Frisvad J.C."/>
        </authorList>
    </citation>
    <scope>NUCLEOTIDE SEQUENCE [LARGE SCALE GENOMIC DNA]</scope>
    <source>
        <strain evidence="2 3">CBS 141311</strain>
    </source>
</reference>
<feature type="region of interest" description="Disordered" evidence="1">
    <location>
        <begin position="572"/>
        <end position="613"/>
    </location>
</feature>
<feature type="region of interest" description="Disordered" evidence="1">
    <location>
        <begin position="351"/>
        <end position="386"/>
    </location>
</feature>
<sequence>MGSNNEGESPEERKRSEKLKALQMADLGTSRREVISTHDVSRKRGSQRGQLGADRECDKPGTAAYQLAQANRTTLDAWSNYHTIVTDTGNMEELDDINDGQSHRRALNEQFAGQRRPMLQLSGTQFNSTPSIGNHPVPPTSRGRGGGRAGTNRRASYAPSPAKSRTSHRGGIVKTNNQRSVTVGARLDPALNENNDDIDPQARGSGRGRNRGLDRGRARATPRQSPLPSRPPRAQRPLLIQDMSGRLSDTSSFLSVMKARSVSVPKPPTALPVSPPMKTPYHDQPLAERMTPPSPTPSRIVPRSQIAAFSKSKGPSPTSKSAAKAPIEETGTSIDVEDLNWKISADEFPRKKRPLSPVSTPAKKKPPPVVKLPQVGQKTSSGETQAVKQRALGQSLLDEGPTVAGTSIQTDDVSSYIPGEDLINLEFTTPPRQASFASPSAAVLEGLDFAVPLVPFAPSPSSIYVSADAESQLGELGFSDVISTRNEEPGAEFWDLIGNTVGRSVGSALKDAYGKGYIPPFLNKSDQQETSAISRNLATKSAEQFLKGISTPNHDISRLEQWLTKANNAIEGPSFEKHRSPHGSSPDSADQKPSSRLPVPGLSPHKSEYSELDLQHGELIKPLDFTKAVESTKPVEMAKPIEFNKPVEAANPPQKPAPVTSHSGVFIKPTGLLDSKYASEPPTALTKLTRKKRASATANSVPHDMTSRMASRPQAAPSRPPGLAAPSRPPGLPSGFKAMASHPKSSARVLSERTPNVHQPVSSTGVRTIGPAPSVFEPTTLRDGNGSASPPISVQQPAARMPLQAENWSANIASASSNSDALRRVSNLTFPRMQPVSFPVPRVVGPGPGTVLPGFSPTPLTKSGDKAVSKVAILGPAPFTPRK</sequence>
<feature type="compositionally biased region" description="Pro residues" evidence="1">
    <location>
        <begin position="265"/>
        <end position="278"/>
    </location>
</feature>
<feature type="compositionally biased region" description="Polar residues" evidence="1">
    <location>
        <begin position="753"/>
        <end position="766"/>
    </location>
</feature>
<feature type="compositionally biased region" description="Low complexity" evidence="1">
    <location>
        <begin position="707"/>
        <end position="717"/>
    </location>
</feature>
<evidence type="ECO:0000313" key="2">
    <source>
        <dbReference type="EMBL" id="OGE50343.1"/>
    </source>
</evidence>
<protein>
    <submittedName>
        <fullName evidence="2">Uncharacterized protein</fullName>
    </submittedName>
</protein>
<feature type="compositionally biased region" description="Polar residues" evidence="1">
    <location>
        <begin position="376"/>
        <end position="386"/>
    </location>
</feature>
<feature type="compositionally biased region" description="Polar residues" evidence="1">
    <location>
        <begin position="582"/>
        <end position="594"/>
    </location>
</feature>
<feature type="region of interest" description="Disordered" evidence="1">
    <location>
        <begin position="1"/>
        <end position="58"/>
    </location>
</feature>
<dbReference type="GeneID" id="34579100"/>
<feature type="compositionally biased region" description="Polar residues" evidence="1">
    <location>
        <begin position="123"/>
        <end position="132"/>
    </location>
</feature>
<dbReference type="RefSeq" id="XP_022485791.1">
    <property type="nucleotide sequence ID" value="XM_022634366.1"/>
</dbReference>
<feature type="compositionally biased region" description="Basic and acidic residues" evidence="1">
    <location>
        <begin position="10"/>
        <end position="20"/>
    </location>
</feature>
<dbReference type="EMBL" id="LXJU01000017">
    <property type="protein sequence ID" value="OGE50343.1"/>
    <property type="molecule type" value="Genomic_DNA"/>
</dbReference>
<organism evidence="2 3">
    <name type="scientific">Penicillium arizonense</name>
    <dbReference type="NCBI Taxonomy" id="1835702"/>
    <lineage>
        <taxon>Eukaryota</taxon>
        <taxon>Fungi</taxon>
        <taxon>Dikarya</taxon>
        <taxon>Ascomycota</taxon>
        <taxon>Pezizomycotina</taxon>
        <taxon>Eurotiomycetes</taxon>
        <taxon>Eurotiomycetidae</taxon>
        <taxon>Eurotiales</taxon>
        <taxon>Aspergillaceae</taxon>
        <taxon>Penicillium</taxon>
    </lineage>
</organism>
<evidence type="ECO:0000313" key="3">
    <source>
        <dbReference type="Proteomes" id="UP000177622"/>
    </source>
</evidence>
<accession>A0A1F5LAT5</accession>
<feature type="region of interest" description="Disordered" evidence="1">
    <location>
        <begin position="673"/>
        <end position="794"/>
    </location>
</feature>
<dbReference type="OrthoDB" id="5372553at2759"/>
<proteinExistence type="predicted"/>
<feature type="region of interest" description="Disordered" evidence="1">
    <location>
        <begin position="123"/>
        <end position="236"/>
    </location>
</feature>
<dbReference type="STRING" id="1835702.A0A1F5LAT5"/>
<gene>
    <name evidence="2" type="ORF">PENARI_c017G07505</name>
</gene>
<feature type="compositionally biased region" description="Low complexity" evidence="1">
    <location>
        <begin position="310"/>
        <end position="325"/>
    </location>
</feature>
<name>A0A1F5LAT5_PENAI</name>
<keyword evidence="3" id="KW-1185">Reference proteome</keyword>
<feature type="region of interest" description="Disordered" evidence="1">
    <location>
        <begin position="260"/>
        <end position="331"/>
    </location>
</feature>
<dbReference type="AlphaFoldDB" id="A0A1F5LAT5"/>
<feature type="compositionally biased region" description="Basic and acidic residues" evidence="1">
    <location>
        <begin position="29"/>
        <end position="42"/>
    </location>
</feature>